<dbReference type="PANTHER" id="PTHR42791">
    <property type="entry name" value="GNAT FAMILY ACETYLTRANSFERASE"/>
    <property type="match status" value="1"/>
</dbReference>
<dbReference type="Gene3D" id="3.40.630.30">
    <property type="match status" value="1"/>
</dbReference>
<sequence>MNENVLDNPAWVALTTAQAHFAEGGEDAKRYQESILPFAAIRIAVDGSAVALDAFINKGEAFFLIGEVPALPASWTKVLELPCAQMILRREAPASSKEPVDISLLGEADADDMLALVNLVQPGYYRRDSRMLGNYYGIRQEGRLVAMAGERMRSAGFSELSAICTHPEYTGRGYAQQLMVQLCRRHAAEGIVSYLHVALTNERAIRLYEHMGFEQRRTISFHKFVKE</sequence>
<dbReference type="InterPro" id="IPR000182">
    <property type="entry name" value="GNAT_dom"/>
</dbReference>
<dbReference type="OrthoDB" id="9797456at2"/>
<accession>A0A3S1CUN5</accession>
<gene>
    <name evidence="1" type="ORF">ECE50_002060</name>
</gene>
<comment type="caution">
    <text evidence="1">The sequence shown here is derived from an EMBL/GenBank/DDBJ whole genome shotgun (WGS) entry which is preliminary data.</text>
</comment>
<evidence type="ECO:0000313" key="2">
    <source>
        <dbReference type="Proteomes" id="UP000281028"/>
    </source>
</evidence>
<dbReference type="Pfam" id="PF08445">
    <property type="entry name" value="FR47"/>
    <property type="match status" value="1"/>
</dbReference>
<dbReference type="InterPro" id="IPR016181">
    <property type="entry name" value="Acyl_CoA_acyltransferase"/>
</dbReference>
<protein>
    <submittedName>
        <fullName evidence="1">GNAT family N-acetyltransferase</fullName>
    </submittedName>
</protein>
<dbReference type="GO" id="GO:0016747">
    <property type="term" value="F:acyltransferase activity, transferring groups other than amino-acyl groups"/>
    <property type="evidence" value="ECO:0007669"/>
    <property type="project" value="InterPro"/>
</dbReference>
<reference evidence="1" key="1">
    <citation type="submission" date="2020-05" db="EMBL/GenBank/DDBJ databases">
        <title>Chitinophaga laudate sp. nov., isolated from a tropical peat swamp.</title>
        <authorList>
            <person name="Goh C.B.S."/>
            <person name="Lee M.S."/>
            <person name="Parimannan S."/>
            <person name="Pasbakhsh P."/>
            <person name="Yule C.M."/>
            <person name="Rajandas H."/>
            <person name="Loke S."/>
            <person name="Croft L."/>
            <person name="Tan J.B.L."/>
        </authorList>
    </citation>
    <scope>NUCLEOTIDE SEQUENCE</scope>
    <source>
        <strain evidence="1">Mgbs1</strain>
    </source>
</reference>
<dbReference type="InterPro" id="IPR052523">
    <property type="entry name" value="Trichothecene_AcTrans"/>
</dbReference>
<dbReference type="InterPro" id="IPR013653">
    <property type="entry name" value="GCN5-like_dom"/>
</dbReference>
<dbReference type="EMBL" id="RIAR02000001">
    <property type="protein sequence ID" value="NSL85597.1"/>
    <property type="molecule type" value="Genomic_DNA"/>
</dbReference>
<dbReference type="PANTHER" id="PTHR42791:SF1">
    <property type="entry name" value="N-ACETYLTRANSFERASE DOMAIN-CONTAINING PROTEIN"/>
    <property type="match status" value="1"/>
</dbReference>
<name>A0A3S1CUN5_9BACT</name>
<organism evidence="1 2">
    <name type="scientific">Chitinophaga solisilvae</name>
    <dbReference type="NCBI Taxonomy" id="1233460"/>
    <lineage>
        <taxon>Bacteria</taxon>
        <taxon>Pseudomonadati</taxon>
        <taxon>Bacteroidota</taxon>
        <taxon>Chitinophagia</taxon>
        <taxon>Chitinophagales</taxon>
        <taxon>Chitinophagaceae</taxon>
        <taxon>Chitinophaga</taxon>
    </lineage>
</organism>
<dbReference type="SUPFAM" id="SSF55729">
    <property type="entry name" value="Acyl-CoA N-acyltransferases (Nat)"/>
    <property type="match status" value="1"/>
</dbReference>
<keyword evidence="2" id="KW-1185">Reference proteome</keyword>
<dbReference type="Proteomes" id="UP000281028">
    <property type="component" value="Unassembled WGS sequence"/>
</dbReference>
<dbReference type="PROSITE" id="PS51186">
    <property type="entry name" value="GNAT"/>
    <property type="match status" value="1"/>
</dbReference>
<dbReference type="AlphaFoldDB" id="A0A3S1CUN5"/>
<dbReference type="CDD" id="cd04301">
    <property type="entry name" value="NAT_SF"/>
    <property type="match status" value="1"/>
</dbReference>
<proteinExistence type="predicted"/>
<evidence type="ECO:0000313" key="1">
    <source>
        <dbReference type="EMBL" id="NSL85597.1"/>
    </source>
</evidence>